<accession>A0A516V6D3</accession>
<gene>
    <name evidence="4" type="ORF">FNZ56_09475</name>
</gene>
<dbReference type="InterPro" id="IPR000639">
    <property type="entry name" value="Epox_hydrolase-like"/>
</dbReference>
<keyword evidence="1 4" id="KW-0378">Hydrolase</keyword>
<dbReference type="AlphaFoldDB" id="A0A516V6D3"/>
<evidence type="ECO:0000259" key="2">
    <source>
        <dbReference type="Pfam" id="PF00561"/>
    </source>
</evidence>
<dbReference type="GO" id="GO:0016787">
    <property type="term" value="F:hydrolase activity"/>
    <property type="evidence" value="ECO:0007669"/>
    <property type="project" value="UniProtKB-KW"/>
</dbReference>
<reference evidence="4 5" key="1">
    <citation type="submission" date="2019-07" db="EMBL/GenBank/DDBJ databases">
        <title>Lysobacter weifangensis sp. nov., isolated from bensulfuron-methyl contaminated farmland soil.</title>
        <authorList>
            <person name="Zhao H."/>
        </authorList>
    </citation>
    <scope>NUCLEOTIDE SEQUENCE [LARGE SCALE GENOMIC DNA]</scope>
    <source>
        <strain evidence="4 5">CC-Bw-6</strain>
    </source>
</reference>
<sequence length="355" mass="39635">MPTATVNGVRLNYVQTDDGGDGAREDLVMVHGLATNLAFWYFQYASEFSTRFRVTLLDLRGHGRSEMPAEGYSPTAMARDLGGLLDHLGIAKAHIVAHSFGGVVALKFACEQPDRVRSLVLADSHIAAVRRLGPPRDWTYGQGIQQVLDRHGLDLDTQHPYFGYHLITCMAQWQLHGTKVPAELAELVSPLMGKLAKHTARQWLALMETTSAKAQMMGDDGLTLEELRKLQFPILALYGDNSHARLTGEALLEVWPQAEFRGVRDAGHFFPSSRPQEMISDCRRFWGGEFSAEQRRNRAGEAPRNYIRSDRVFAVDDAWYFMTREKCRMGPFATREDALAEIRAMFAPAAAAVPA</sequence>
<dbReference type="InterPro" id="IPR050266">
    <property type="entry name" value="AB_hydrolase_sf"/>
</dbReference>
<dbReference type="PANTHER" id="PTHR43798:SF31">
    <property type="entry name" value="AB HYDROLASE SUPERFAMILY PROTEIN YCLE"/>
    <property type="match status" value="1"/>
</dbReference>
<feature type="domain" description="AB hydrolase-1" evidence="2">
    <location>
        <begin position="27"/>
        <end position="138"/>
    </location>
</feature>
<dbReference type="OrthoDB" id="9793083at2"/>
<evidence type="ECO:0000313" key="5">
    <source>
        <dbReference type="Proteomes" id="UP000315891"/>
    </source>
</evidence>
<dbReference type="Pfam" id="PF00561">
    <property type="entry name" value="Abhydrolase_1"/>
    <property type="match status" value="1"/>
</dbReference>
<name>A0A516V6D3_9GAMM</name>
<dbReference type="GO" id="GO:0016020">
    <property type="term" value="C:membrane"/>
    <property type="evidence" value="ECO:0007669"/>
    <property type="project" value="TreeGrafter"/>
</dbReference>
<feature type="domain" description="DUF6316" evidence="3">
    <location>
        <begin position="298"/>
        <end position="344"/>
    </location>
</feature>
<dbReference type="SUPFAM" id="SSF53474">
    <property type="entry name" value="alpha/beta-Hydrolases"/>
    <property type="match status" value="1"/>
</dbReference>
<dbReference type="PANTHER" id="PTHR43798">
    <property type="entry name" value="MONOACYLGLYCEROL LIPASE"/>
    <property type="match status" value="1"/>
</dbReference>
<proteinExistence type="predicted"/>
<evidence type="ECO:0000256" key="1">
    <source>
        <dbReference type="ARBA" id="ARBA00022801"/>
    </source>
</evidence>
<dbReference type="InterPro" id="IPR045630">
    <property type="entry name" value="DUF6316"/>
</dbReference>
<evidence type="ECO:0000259" key="3">
    <source>
        <dbReference type="Pfam" id="PF19837"/>
    </source>
</evidence>
<organism evidence="4 5">
    <name type="scientific">Pseudoluteimonas lycopersici</name>
    <dbReference type="NCBI Taxonomy" id="1324796"/>
    <lineage>
        <taxon>Bacteria</taxon>
        <taxon>Pseudomonadati</taxon>
        <taxon>Pseudomonadota</taxon>
        <taxon>Gammaproteobacteria</taxon>
        <taxon>Lysobacterales</taxon>
        <taxon>Lysobacteraceae</taxon>
        <taxon>Pseudoluteimonas</taxon>
    </lineage>
</organism>
<dbReference type="RefSeq" id="WP_143879604.1">
    <property type="nucleotide sequence ID" value="NZ_BAABLZ010000001.1"/>
</dbReference>
<dbReference type="EMBL" id="CP041742">
    <property type="protein sequence ID" value="QDQ74094.1"/>
    <property type="molecule type" value="Genomic_DNA"/>
</dbReference>
<dbReference type="PRINTS" id="PR00111">
    <property type="entry name" value="ABHYDROLASE"/>
</dbReference>
<dbReference type="InterPro" id="IPR029058">
    <property type="entry name" value="AB_hydrolase_fold"/>
</dbReference>
<dbReference type="InterPro" id="IPR000073">
    <property type="entry name" value="AB_hydrolase_1"/>
</dbReference>
<keyword evidence="5" id="KW-1185">Reference proteome</keyword>
<dbReference type="PRINTS" id="PR00412">
    <property type="entry name" value="EPOXHYDRLASE"/>
</dbReference>
<dbReference type="Proteomes" id="UP000315891">
    <property type="component" value="Chromosome"/>
</dbReference>
<protein>
    <submittedName>
        <fullName evidence="4">Alpha/beta hydrolase</fullName>
    </submittedName>
</protein>
<dbReference type="Gene3D" id="3.40.50.1820">
    <property type="entry name" value="alpha/beta hydrolase"/>
    <property type="match status" value="1"/>
</dbReference>
<evidence type="ECO:0000313" key="4">
    <source>
        <dbReference type="EMBL" id="QDQ74094.1"/>
    </source>
</evidence>
<dbReference type="Pfam" id="PF19837">
    <property type="entry name" value="DUF6316"/>
    <property type="match status" value="1"/>
</dbReference>